<dbReference type="Proteomes" id="UP000231449">
    <property type="component" value="Unassembled WGS sequence"/>
</dbReference>
<dbReference type="InterPro" id="IPR002798">
    <property type="entry name" value="SpoIIM-like"/>
</dbReference>
<dbReference type="EMBL" id="PEUT01000056">
    <property type="protein sequence ID" value="PIV13519.1"/>
    <property type="molecule type" value="Genomic_DNA"/>
</dbReference>
<dbReference type="EMBL" id="PETW01000026">
    <property type="protein sequence ID" value="PIV46410.1"/>
    <property type="molecule type" value="Genomic_DNA"/>
</dbReference>
<accession>A0A2H9QT46</accession>
<keyword evidence="1" id="KW-0812">Transmembrane</keyword>
<protein>
    <recommendedName>
        <fullName evidence="13">Stage II sporulation protein M</fullName>
    </recommendedName>
</protein>
<dbReference type="EMBL" id="PFMG01000039">
    <property type="protein sequence ID" value="PIY99792.1"/>
    <property type="molecule type" value="Genomic_DNA"/>
</dbReference>
<dbReference type="Proteomes" id="UP000228874">
    <property type="component" value="Unassembled WGS sequence"/>
</dbReference>
<accession>A0A2G9LKN3</accession>
<proteinExistence type="predicted"/>
<name>A0A2G9LKN3_HUBC1</name>
<reference evidence="2 12" key="1">
    <citation type="submission" date="2017-09" db="EMBL/GenBank/DDBJ databases">
        <title>Depth-based differentiation of microbial function through sediment-hosted aquifers and enrichment of novel symbionts in the deep terrestrial subsurface.</title>
        <authorList>
            <person name="Probst A.J."/>
            <person name="Ladd B."/>
            <person name="Jarett J.K."/>
            <person name="Geller-Mcgrath D.E."/>
            <person name="Sieber C.M."/>
            <person name="Emerson J.B."/>
            <person name="Anantharaman K."/>
            <person name="Thomas B.C."/>
            <person name="Malmstrom R."/>
            <person name="Stieglmeier M."/>
            <person name="Klingl A."/>
            <person name="Woyke T."/>
            <person name="Ryan C.M."/>
            <person name="Banfield J.F."/>
        </authorList>
    </citation>
    <scope>NUCLEOTIDE SEQUENCE [LARGE SCALE GENOMIC DNA]</scope>
    <source>
        <strain evidence="4">CG02_land_8_20_14_3_00_31_209</strain>
        <strain evidence="3">CG03_land_8_20_14_0_80_31_114</strain>
        <strain evidence="5">CG17_big_fil_post_rev_8_21_14_2_50_31_73</strain>
        <strain evidence="2">CG18_big_fil_WC_8_21_14_2_50_31_19</strain>
        <strain evidence="7">CG_4_10_14_0_8_um_filter_31_133</strain>
        <strain evidence="6">CG_4_8_14_3_um_filter</strain>
        <strain evidence="9">CG_4_9_14_0_8_um_filter_31_21</strain>
        <strain evidence="8">CG_4_9_14_3_um_filter_31_125</strain>
    </source>
</reference>
<evidence type="ECO:0000313" key="7">
    <source>
        <dbReference type="EMBL" id="PIY99792.1"/>
    </source>
</evidence>
<feature type="transmembrane region" description="Helical" evidence="1">
    <location>
        <begin position="50"/>
        <end position="69"/>
    </location>
</feature>
<evidence type="ECO:0000313" key="12">
    <source>
        <dbReference type="Proteomes" id="UP000229789"/>
    </source>
</evidence>
<accession>A0A2H9M7C7</accession>
<evidence type="ECO:0000313" key="3">
    <source>
        <dbReference type="EMBL" id="PIV13519.1"/>
    </source>
</evidence>
<dbReference type="EMBL" id="PFSX01000011">
    <property type="protein sequence ID" value="PJC01691.1"/>
    <property type="molecule type" value="Genomic_DNA"/>
</dbReference>
<evidence type="ECO:0000313" key="11">
    <source>
        <dbReference type="Proteomes" id="UP000228888"/>
    </source>
</evidence>
<comment type="caution">
    <text evidence="2">The sequence shown here is derived from an EMBL/GenBank/DDBJ whole genome shotgun (WGS) entry which is preliminary data.</text>
</comment>
<evidence type="ECO:0000313" key="4">
    <source>
        <dbReference type="EMBL" id="PIV46410.1"/>
    </source>
</evidence>
<dbReference type="EMBL" id="PFIH01000023">
    <property type="protein sequence ID" value="PIX28152.1"/>
    <property type="molecule type" value="Genomic_DNA"/>
</dbReference>
<accession>A0A2H9M3G5</accession>
<dbReference type="Pfam" id="PF01944">
    <property type="entry name" value="SpoIIM"/>
    <property type="match status" value="1"/>
</dbReference>
<evidence type="ECO:0000313" key="2">
    <source>
        <dbReference type="EMBL" id="PIN66720.1"/>
    </source>
</evidence>
<feature type="transmembrane region" description="Helical" evidence="1">
    <location>
        <begin position="99"/>
        <end position="122"/>
    </location>
</feature>
<evidence type="ECO:0008006" key="13">
    <source>
        <dbReference type="Google" id="ProtNLM"/>
    </source>
</evidence>
<evidence type="ECO:0000313" key="9">
    <source>
        <dbReference type="EMBL" id="PJC01691.1"/>
    </source>
</evidence>
<dbReference type="EMBL" id="PFUW01000017">
    <property type="protein sequence ID" value="PJB04118.1"/>
    <property type="molecule type" value="Genomic_DNA"/>
</dbReference>
<dbReference type="Proteomes" id="UP000231232">
    <property type="component" value="Unassembled WGS sequence"/>
</dbReference>
<dbReference type="AlphaFoldDB" id="A0A2G9LKN3"/>
<accession>A0A2H9RDI6</accession>
<accession>A0A2H9MMN2</accession>
<keyword evidence="1" id="KW-0472">Membrane</keyword>
<evidence type="ECO:0000256" key="1">
    <source>
        <dbReference type="SAM" id="Phobius"/>
    </source>
</evidence>
<dbReference type="Proteomes" id="UP000230713">
    <property type="component" value="Unassembled WGS sequence"/>
</dbReference>
<feature type="transmembrane region" description="Helical" evidence="1">
    <location>
        <begin position="214"/>
        <end position="234"/>
    </location>
</feature>
<evidence type="ECO:0000313" key="6">
    <source>
        <dbReference type="EMBL" id="PIX28152.1"/>
    </source>
</evidence>
<dbReference type="Proteomes" id="UP000229789">
    <property type="component" value="Unassembled WGS sequence"/>
</dbReference>
<dbReference type="EMBL" id="PFFF01000024">
    <property type="protein sequence ID" value="PIV89787.1"/>
    <property type="molecule type" value="Genomic_DNA"/>
</dbReference>
<dbReference type="Proteomes" id="UP000230477">
    <property type="component" value="Unassembled WGS sequence"/>
</dbReference>
<feature type="transmembrane region" description="Helical" evidence="1">
    <location>
        <begin position="240"/>
        <end position="257"/>
    </location>
</feature>
<gene>
    <name evidence="9" type="ORF">CO072_00365</name>
    <name evidence="8" type="ORF">CO124_00955</name>
    <name evidence="4" type="ORF">COS22_01640</name>
    <name evidence="3" type="ORF">COS45_02355</name>
    <name evidence="5" type="ORF">COW47_00980</name>
    <name evidence="2" type="ORF">COW69_00740</name>
    <name evidence="7" type="ORF">COY63_01600</name>
    <name evidence="6" type="ORF">COZ66_01020</name>
</gene>
<feature type="transmembrane region" description="Helical" evidence="1">
    <location>
        <begin position="17"/>
        <end position="38"/>
    </location>
</feature>
<evidence type="ECO:0000313" key="8">
    <source>
        <dbReference type="EMBL" id="PJB04118.1"/>
    </source>
</evidence>
<organism evidence="2 12">
    <name type="scientific">Huberarchaeum crystalense</name>
    <dbReference type="NCBI Taxonomy" id="2014257"/>
    <lineage>
        <taxon>Archaea</taxon>
        <taxon>Candidatus Huberarchaeota</taxon>
        <taxon>Candidatus Huberarchaeia</taxon>
        <taxon>Candidatus Huberarchaeales</taxon>
        <taxon>Candidatus Huberarchaeaceae</taxon>
        <taxon>Candidatus Huberarchaeum</taxon>
    </lineage>
</organism>
<accession>A0A2H9P8F8</accession>
<evidence type="ECO:0000313" key="5">
    <source>
        <dbReference type="EMBL" id="PIV89787.1"/>
    </source>
</evidence>
<keyword evidence="1" id="KW-1133">Transmembrane helix</keyword>
<sequence>MVLLEVFNVKKAYNNKIYFALYVAILMIVSALLLKYLFLYIYGGDVTHNYFLLLVWVGIFMAIIPKLFIEAEEVCPINWHPIQKKWVEGCTFIERHKDILFIFVILSILITIFFFTICYFNVFGSNFGAPQKQEIEKIKEIATSLSGYAKSDIGGGFWDKFSIIFAQNTKISILFFLLSVLEMFGALFLLSWNASVFGVWLSEIAKQASQQTNNIILILSTSATSFLGILPHAIFEFSGFFLAAIAGGILAIGIHLYKDNALLLQIKDSILVLLAGLVCILIGAIIEAL</sequence>
<dbReference type="Proteomes" id="UP000228989">
    <property type="component" value="Unassembled WGS sequence"/>
</dbReference>
<evidence type="ECO:0000313" key="10">
    <source>
        <dbReference type="Proteomes" id="UP000228874"/>
    </source>
</evidence>
<feature type="transmembrane region" description="Helical" evidence="1">
    <location>
        <begin position="269"/>
        <end position="286"/>
    </location>
</feature>
<accession>A0A2H9N410</accession>
<feature type="transmembrane region" description="Helical" evidence="1">
    <location>
        <begin position="173"/>
        <end position="202"/>
    </location>
</feature>
<reference evidence="10 11" key="2">
    <citation type="submission" date="2017-09" db="EMBL/GenBank/DDBJ databases">
        <title>Depth-based differentiation of microbial function through sediment-hosted aquifers and enrichment of novel symbionts in the deep terrestrial subsurface.</title>
        <authorList>
            <person name="Probst A.J."/>
            <person name="Ladd B."/>
            <person name="Jarett J.K."/>
            <person name="Geller-Mcgrath D.E."/>
            <person name="Sieber C.M.K."/>
            <person name="Emerson J.B."/>
            <person name="Anantharaman K."/>
            <person name="Thomas B.C."/>
            <person name="Malmstrom R."/>
            <person name="Stieglmeier M."/>
            <person name="Klingl A."/>
            <person name="Woyke T."/>
            <person name="Ryan C.M."/>
            <person name="Banfield J.F."/>
        </authorList>
    </citation>
    <scope>NUCLEOTIDE SEQUENCE [LARGE SCALE GENOMIC DNA]</scope>
</reference>
<dbReference type="Proteomes" id="UP000228888">
    <property type="component" value="Unassembled WGS sequence"/>
</dbReference>
<dbReference type="EMBL" id="PCUF01000006">
    <property type="protein sequence ID" value="PIN66720.1"/>
    <property type="molecule type" value="Genomic_DNA"/>
</dbReference>